<name>A0AAN7KH03_9MYRT</name>
<gene>
    <name evidence="2" type="ORF">SAY87_013876</name>
</gene>
<dbReference type="Pfam" id="PF04765">
    <property type="entry name" value="TOD1_MUCI70"/>
    <property type="match status" value="1"/>
</dbReference>
<dbReference type="EMBL" id="JAXIOK010000008">
    <property type="protein sequence ID" value="KAK4764438.1"/>
    <property type="molecule type" value="Genomic_DNA"/>
</dbReference>
<feature type="domain" description="TOD1/MUCI70 glycosyltransferase-like" evidence="1">
    <location>
        <begin position="35"/>
        <end position="109"/>
    </location>
</feature>
<dbReference type="PANTHER" id="PTHR12956:SF27">
    <property type="entry name" value="TRANSMEMBRANE PROTEIN"/>
    <property type="match status" value="1"/>
</dbReference>
<dbReference type="PANTHER" id="PTHR12956">
    <property type="entry name" value="ALKALINE CERAMIDASE-RELATED"/>
    <property type="match status" value="1"/>
</dbReference>
<comment type="caution">
    <text evidence="2">The sequence shown here is derived from an EMBL/GenBank/DDBJ whole genome shotgun (WGS) entry which is preliminary data.</text>
</comment>
<proteinExistence type="predicted"/>
<evidence type="ECO:0000259" key="1">
    <source>
        <dbReference type="Pfam" id="PF04765"/>
    </source>
</evidence>
<sequence>MSLNVSNFPREVGLLESVDNVVEPDTFAEFPKFSLQYVDQELENSMGLRFSGHQPLEEIEISFNARNQTLNCGFVKGSAGFLSTGFELEKSDQIFMNKCKIVVSSCIFGS</sequence>
<dbReference type="Proteomes" id="UP001345219">
    <property type="component" value="Chromosome 11"/>
</dbReference>
<protein>
    <recommendedName>
        <fullName evidence="1">TOD1/MUCI70 glycosyltransferase-like domain-containing protein</fullName>
    </recommendedName>
</protein>
<reference evidence="2 3" key="1">
    <citation type="journal article" date="2023" name="Hortic Res">
        <title>Pangenome of water caltrop reveals structural variations and asymmetric subgenome divergence after allopolyploidization.</title>
        <authorList>
            <person name="Zhang X."/>
            <person name="Chen Y."/>
            <person name="Wang L."/>
            <person name="Yuan Y."/>
            <person name="Fang M."/>
            <person name="Shi L."/>
            <person name="Lu R."/>
            <person name="Comes H.P."/>
            <person name="Ma Y."/>
            <person name="Chen Y."/>
            <person name="Huang G."/>
            <person name="Zhou Y."/>
            <person name="Zheng Z."/>
            <person name="Qiu Y."/>
        </authorList>
    </citation>
    <scope>NUCLEOTIDE SEQUENCE [LARGE SCALE GENOMIC DNA]</scope>
    <source>
        <tissue evidence="2">Roots</tissue>
    </source>
</reference>
<dbReference type="InterPro" id="IPR006852">
    <property type="entry name" value="TOD1_MUCI70"/>
</dbReference>
<organism evidence="2 3">
    <name type="scientific">Trapa incisa</name>
    <dbReference type="NCBI Taxonomy" id="236973"/>
    <lineage>
        <taxon>Eukaryota</taxon>
        <taxon>Viridiplantae</taxon>
        <taxon>Streptophyta</taxon>
        <taxon>Embryophyta</taxon>
        <taxon>Tracheophyta</taxon>
        <taxon>Spermatophyta</taxon>
        <taxon>Magnoliopsida</taxon>
        <taxon>eudicotyledons</taxon>
        <taxon>Gunneridae</taxon>
        <taxon>Pentapetalae</taxon>
        <taxon>rosids</taxon>
        <taxon>malvids</taxon>
        <taxon>Myrtales</taxon>
        <taxon>Lythraceae</taxon>
        <taxon>Trapa</taxon>
    </lineage>
</organism>
<dbReference type="AlphaFoldDB" id="A0AAN7KH03"/>
<accession>A0AAN7KH03</accession>
<evidence type="ECO:0000313" key="2">
    <source>
        <dbReference type="EMBL" id="KAK4764438.1"/>
    </source>
</evidence>
<keyword evidence="3" id="KW-1185">Reference proteome</keyword>
<evidence type="ECO:0000313" key="3">
    <source>
        <dbReference type="Proteomes" id="UP001345219"/>
    </source>
</evidence>
<dbReference type="InterPro" id="IPR048354">
    <property type="entry name" value="TOD1_MUCI70_glycTrfase_dom"/>
</dbReference>